<evidence type="ECO:0000313" key="12">
    <source>
        <dbReference type="Proteomes" id="UP000005207"/>
    </source>
</evidence>
<dbReference type="PANTHER" id="PTHR12035">
    <property type="entry name" value="SIALIC ACID BINDING IMMUNOGLOBULIN-LIKE LECTIN"/>
    <property type="match status" value="1"/>
</dbReference>
<dbReference type="PROSITE" id="PS50835">
    <property type="entry name" value="IG_LIKE"/>
    <property type="match status" value="5"/>
</dbReference>
<evidence type="ECO:0000256" key="1">
    <source>
        <dbReference type="ARBA" id="ARBA00004167"/>
    </source>
</evidence>
<dbReference type="SUPFAM" id="SSF48726">
    <property type="entry name" value="Immunoglobulin"/>
    <property type="match status" value="5"/>
</dbReference>
<dbReference type="AlphaFoldDB" id="A0A669DDC0"/>
<feature type="chain" id="PRO_5044624974" description="Ig-like domain-containing protein" evidence="9">
    <location>
        <begin position="20"/>
        <end position="1172"/>
    </location>
</feature>
<evidence type="ECO:0000256" key="3">
    <source>
        <dbReference type="ARBA" id="ARBA00022734"/>
    </source>
</evidence>
<dbReference type="Ensembl" id="ENSONIT00000057251.1">
    <property type="protein sequence ID" value="ENSONIP00000035187.1"/>
    <property type="gene ID" value="ENSONIG00000037666.1"/>
</dbReference>
<dbReference type="Gene3D" id="2.60.40.10">
    <property type="entry name" value="Immunoglobulins"/>
    <property type="match status" value="9"/>
</dbReference>
<dbReference type="GO" id="GO:0007155">
    <property type="term" value="P:cell adhesion"/>
    <property type="evidence" value="ECO:0007669"/>
    <property type="project" value="UniProtKB-KW"/>
</dbReference>
<keyword evidence="4" id="KW-0130">Cell adhesion</keyword>
<comment type="similarity">
    <text evidence="7">Belongs to the immunoglobulin superfamily. SIGLEC (sialic acid binding Ig-like lectin) family.</text>
</comment>
<evidence type="ECO:0000256" key="6">
    <source>
        <dbReference type="ARBA" id="ARBA00023136"/>
    </source>
</evidence>
<evidence type="ECO:0000313" key="11">
    <source>
        <dbReference type="Ensembl" id="ENSONIP00000058642.1"/>
    </source>
</evidence>
<dbReference type="GO" id="GO:0030246">
    <property type="term" value="F:carbohydrate binding"/>
    <property type="evidence" value="ECO:0007669"/>
    <property type="project" value="UniProtKB-KW"/>
</dbReference>
<dbReference type="PANTHER" id="PTHR12035:SF125">
    <property type="entry name" value="SIALIC ACID-BINDING IG-LIKE LECTIN 5"/>
    <property type="match status" value="1"/>
</dbReference>
<dbReference type="InterPro" id="IPR013098">
    <property type="entry name" value="Ig_I-set"/>
</dbReference>
<keyword evidence="12" id="KW-1185">Reference proteome</keyword>
<evidence type="ECO:0000256" key="5">
    <source>
        <dbReference type="ARBA" id="ARBA00022989"/>
    </source>
</evidence>
<keyword evidence="6 8" id="KW-0472">Membrane</keyword>
<feature type="domain" description="Ig-like" evidence="10">
    <location>
        <begin position="133"/>
        <end position="229"/>
    </location>
</feature>
<keyword evidence="3" id="KW-0430">Lectin</keyword>
<dbReference type="Pfam" id="PF07679">
    <property type="entry name" value="I-set"/>
    <property type="match status" value="1"/>
</dbReference>
<evidence type="ECO:0000256" key="7">
    <source>
        <dbReference type="ARBA" id="ARBA00038361"/>
    </source>
</evidence>
<evidence type="ECO:0000259" key="10">
    <source>
        <dbReference type="PROSITE" id="PS50835"/>
    </source>
</evidence>
<evidence type="ECO:0000256" key="2">
    <source>
        <dbReference type="ARBA" id="ARBA00022692"/>
    </source>
</evidence>
<feature type="signal peptide" evidence="9">
    <location>
        <begin position="1"/>
        <end position="19"/>
    </location>
</feature>
<reference evidence="11" key="2">
    <citation type="submission" date="2025-05" db="UniProtKB">
        <authorList>
            <consortium name="Ensembl"/>
        </authorList>
    </citation>
    <scope>IDENTIFICATION</scope>
</reference>
<keyword evidence="9" id="KW-0732">Signal</keyword>
<keyword evidence="5 8" id="KW-1133">Transmembrane helix</keyword>
<organism evidence="11 12">
    <name type="scientific">Oreochromis niloticus</name>
    <name type="common">Nile tilapia</name>
    <name type="synonym">Tilapia nilotica</name>
    <dbReference type="NCBI Taxonomy" id="8128"/>
    <lineage>
        <taxon>Eukaryota</taxon>
        <taxon>Metazoa</taxon>
        <taxon>Chordata</taxon>
        <taxon>Craniata</taxon>
        <taxon>Vertebrata</taxon>
        <taxon>Euteleostomi</taxon>
        <taxon>Actinopterygii</taxon>
        <taxon>Neopterygii</taxon>
        <taxon>Teleostei</taxon>
        <taxon>Neoteleostei</taxon>
        <taxon>Acanthomorphata</taxon>
        <taxon>Ovalentaria</taxon>
        <taxon>Cichlomorphae</taxon>
        <taxon>Cichliformes</taxon>
        <taxon>Cichlidae</taxon>
        <taxon>African cichlids</taxon>
        <taxon>Pseudocrenilabrinae</taxon>
        <taxon>Oreochromini</taxon>
        <taxon>Oreochromis</taxon>
    </lineage>
</organism>
<proteinExistence type="inferred from homology"/>
<dbReference type="InterPro" id="IPR003599">
    <property type="entry name" value="Ig_sub"/>
</dbReference>
<reference evidence="12" key="1">
    <citation type="submission" date="2012-01" db="EMBL/GenBank/DDBJ databases">
        <title>The Genome Sequence of Oreochromis niloticus (Nile Tilapia).</title>
        <authorList>
            <consortium name="Broad Institute Genome Assembly Team"/>
            <consortium name="Broad Institute Sequencing Platform"/>
            <person name="Di Palma F."/>
            <person name="Johnson J."/>
            <person name="Lander E.S."/>
            <person name="Lindblad-Toh K."/>
        </authorList>
    </citation>
    <scope>NUCLEOTIDE SEQUENCE [LARGE SCALE GENOMIC DNA]</scope>
</reference>
<evidence type="ECO:0000256" key="8">
    <source>
        <dbReference type="SAM" id="Phobius"/>
    </source>
</evidence>
<dbReference type="InterPro" id="IPR007110">
    <property type="entry name" value="Ig-like_dom"/>
</dbReference>
<protein>
    <recommendedName>
        <fullName evidence="10">Ig-like domain-containing protein</fullName>
    </recommendedName>
</protein>
<keyword evidence="2 8" id="KW-0812">Transmembrane</keyword>
<name>A0A669DDC0_ORENI</name>
<feature type="domain" description="Ig-like" evidence="10">
    <location>
        <begin position="876"/>
        <end position="973"/>
    </location>
</feature>
<feature type="transmembrane region" description="Helical" evidence="8">
    <location>
        <begin position="985"/>
        <end position="1009"/>
    </location>
</feature>
<dbReference type="Ensembl" id="ENSONIT00000054253.1">
    <property type="protein sequence ID" value="ENSONIP00000058642.1"/>
    <property type="gene ID" value="ENSONIG00000037666.1"/>
</dbReference>
<dbReference type="InterPro" id="IPR036179">
    <property type="entry name" value="Ig-like_dom_sf"/>
</dbReference>
<feature type="domain" description="Ig-like" evidence="10">
    <location>
        <begin position="777"/>
        <end position="875"/>
    </location>
</feature>
<dbReference type="InterPro" id="IPR013783">
    <property type="entry name" value="Ig-like_fold"/>
</dbReference>
<dbReference type="GeneTree" id="ENSGT01150000286924"/>
<dbReference type="GO" id="GO:0033691">
    <property type="term" value="F:sialic acid binding"/>
    <property type="evidence" value="ECO:0007669"/>
    <property type="project" value="TreeGrafter"/>
</dbReference>
<evidence type="ECO:0000256" key="9">
    <source>
        <dbReference type="SAM" id="SignalP"/>
    </source>
</evidence>
<accession>A0A669DDC0</accession>
<dbReference type="InterPro" id="IPR051036">
    <property type="entry name" value="SIGLEC"/>
</dbReference>
<comment type="subcellular location">
    <subcellularLocation>
        <location evidence="1">Membrane</location>
        <topology evidence="1">Single-pass membrane protein</topology>
    </subcellularLocation>
</comment>
<feature type="domain" description="Ig-like" evidence="10">
    <location>
        <begin position="563"/>
        <end position="659"/>
    </location>
</feature>
<evidence type="ECO:0000256" key="4">
    <source>
        <dbReference type="ARBA" id="ARBA00022889"/>
    </source>
</evidence>
<dbReference type="Proteomes" id="UP000005207">
    <property type="component" value="Linkage group LG11"/>
</dbReference>
<sequence length="1172" mass="128396">MAGTLTFLLISSLLQGALCRTFNISMPQNINVLRGSCVTIPCSFDVESRFEDNLDDTCKAYWSDSPLFSSRNAKLKPTKEMTGDLKKKDCTTTFNNADFLQSTKYYFRLECNNALKYIFSQAGVDISFIDVPPSPTLTPSTLEVKEGTSVSLTCSAPAPCWSHPPALTWSPNLGQSQETLQENQDKTKVKTSVMNFTASHLHHGNKISCTAVYQKQDGSPDVTAETSLTPDISSGTWGIKMPQNINVMSGTCVTIPCFFDVASNHKINLDDTCKAYWSDSLPFNSENAKLKPTKDMTGDLTKKDCTTTFNNASLLQSTKYYFRLECDNALKYTFSQTGVNISSIDDPPSLTLTPSTLEVKEGTSVSLTCSAPAPCWSHPPALTWSPNLGQSQETLQEHQDKTKVKTSVLSFTASHLHHGNKISCTAVYQKQDGSPDVTAETSLTPDISSGTWGIKMPQNINVMSGTCVTIPCFFDVASNHKINLDDTCKAYWSDSLPFNSENAKLKPTKDMTGDLTKKDCTTTFNNASLLQSTKYYFRLECDNALKYTFSQTGVNISSIDDPPSLTLTPSTLEVKEGTSVSLTCSAPAPCWSHPPALTWSPNLGQSQETLQENQDKTKVKTSVMSFTASHLHHGNKISCTAVYQKQDGSPDVTAETSLTPDISSGTWGIKMPQNINVMSGTCVTIPCFFDVASNHKINLDDTCKAYWSDSLPFNSGNAKLKPTKDMTGDLTKKDCTTTFNNASLLQRSKYYFRLECDNALKYTFTQAGVDISFIDPPSPTLIPSPLEVKEGASVSLTCSAPAPAPCWSHPPALTWSPNLGQSQETLQENQDKTKVRTSVMNFTASHLHHGNKISCTAVYQKQDGSPDVTAETSLTPDISILPQILFSSDCVKTASQVNCSCDTEGNPSPAVQWYLNGEPVNHSGEFEIFSETLNITVHRSSFILSQPQVKHFSTLLCRSFNSLGSASQQFCMSKFKSSAEPQGSVLYPAIVFILVVLLLALMCVLLFIIRTQTNHCKLKVGLIDENKVAIIQPPTEEGNEVPNTTEESIYANAERLREAGIVDPTGVAEPAGAEGGSKNSENKGDKCEVIYSSVNWKTKSKKKKEETSVDLNSPGSSYLEEEKCIVGINRNFVSNALEMGGLYDEVGFKNVKKEVECEYAQVKFKDKTKMQK</sequence>
<dbReference type="GO" id="GO:0005886">
    <property type="term" value="C:plasma membrane"/>
    <property type="evidence" value="ECO:0007669"/>
    <property type="project" value="TreeGrafter"/>
</dbReference>
<dbReference type="SMART" id="SM00409">
    <property type="entry name" value="IG"/>
    <property type="match status" value="7"/>
</dbReference>
<feature type="domain" description="Ig-like" evidence="10">
    <location>
        <begin position="348"/>
        <end position="444"/>
    </location>
</feature>